<gene>
    <name evidence="7" type="ORF">ElyMa_003770800</name>
</gene>
<comment type="pathway">
    <text evidence="1">Carbohydrate degradation; glycolysis; D-glyceraldehyde 3-phosphate and glycerone phosphate from D-glucose: step 4/4.</text>
</comment>
<dbReference type="Pfam" id="PF00274">
    <property type="entry name" value="Glycolytic"/>
    <property type="match status" value="1"/>
</dbReference>
<keyword evidence="5" id="KW-0456">Lyase</keyword>
<reference evidence="7 8" key="1">
    <citation type="journal article" date="2021" name="Elife">
        <title>Chloroplast acquisition without the gene transfer in kleptoplastic sea slugs, Plakobranchus ocellatus.</title>
        <authorList>
            <person name="Maeda T."/>
            <person name="Takahashi S."/>
            <person name="Yoshida T."/>
            <person name="Shimamura S."/>
            <person name="Takaki Y."/>
            <person name="Nagai Y."/>
            <person name="Toyoda A."/>
            <person name="Suzuki Y."/>
            <person name="Arimoto A."/>
            <person name="Ishii H."/>
            <person name="Satoh N."/>
            <person name="Nishiyama T."/>
            <person name="Hasebe M."/>
            <person name="Maruyama T."/>
            <person name="Minagawa J."/>
            <person name="Obokata J."/>
            <person name="Shigenobu S."/>
        </authorList>
    </citation>
    <scope>NUCLEOTIDE SEQUENCE [LARGE SCALE GENOMIC DNA]</scope>
</reference>
<dbReference type="PANTHER" id="PTHR11627">
    <property type="entry name" value="FRUCTOSE-BISPHOSPHATE ALDOLASE"/>
    <property type="match status" value="1"/>
</dbReference>
<accession>A0AAV4FAS8</accession>
<dbReference type="InterPro" id="IPR000741">
    <property type="entry name" value="FBA_I"/>
</dbReference>
<evidence type="ECO:0000256" key="3">
    <source>
        <dbReference type="ARBA" id="ARBA00013068"/>
    </source>
</evidence>
<dbReference type="Gene3D" id="3.20.20.70">
    <property type="entry name" value="Aldolase class I"/>
    <property type="match status" value="1"/>
</dbReference>
<dbReference type="Proteomes" id="UP000762676">
    <property type="component" value="Unassembled WGS sequence"/>
</dbReference>
<proteinExistence type="inferred from homology"/>
<sequence>MEPAASSQAPKAVRLSLTGPPKSVRMSLSIDERSDAARVGKKKTIKKIKKSKQTKQMTIAEKYHFMELISEEQAQCLSQTAKCLVRPGMGILAADDTMHRINTKLEEFNLYPSNLNRHKFHEVYLGSNLPLEDFLSGVLMREESITHDVLRGKKLMHMIRDRHLKLGIRLDRGVVPLAGTNGEFTTWGLDTIEKDCQKVKELGAEFALWRCVYKVSDTNPSKMAMQENSRTLARFAAVCQKAGLLPIVAVDVLPQGTHNDAQATAIMREILTELVKALAAQHVFLEGTLVRVTAAAPGTCYKGVHNLTRVAAGTAETLNQCLPPALGGVVMAREENLARSLEILNNIQNCPVKKPFFVSFCFSRVILDGVVSLWAGQDQNLDKARQELIRRLECCSLATFGQCSGKHRTMFIKEECAY</sequence>
<dbReference type="EMBL" id="BMAT01007723">
    <property type="protein sequence ID" value="GFR69895.1"/>
    <property type="molecule type" value="Genomic_DNA"/>
</dbReference>
<keyword evidence="4" id="KW-0324">Glycolysis</keyword>
<comment type="similarity">
    <text evidence="2">Belongs to the class I fructose-bisphosphate aldolase family.</text>
</comment>
<evidence type="ECO:0000256" key="4">
    <source>
        <dbReference type="ARBA" id="ARBA00023152"/>
    </source>
</evidence>
<evidence type="ECO:0000313" key="7">
    <source>
        <dbReference type="EMBL" id="GFR69895.1"/>
    </source>
</evidence>
<organism evidence="7 8">
    <name type="scientific">Elysia marginata</name>
    <dbReference type="NCBI Taxonomy" id="1093978"/>
    <lineage>
        <taxon>Eukaryota</taxon>
        <taxon>Metazoa</taxon>
        <taxon>Spiralia</taxon>
        <taxon>Lophotrochozoa</taxon>
        <taxon>Mollusca</taxon>
        <taxon>Gastropoda</taxon>
        <taxon>Heterobranchia</taxon>
        <taxon>Euthyneura</taxon>
        <taxon>Panpulmonata</taxon>
        <taxon>Sacoglossa</taxon>
        <taxon>Placobranchoidea</taxon>
        <taxon>Plakobranchidae</taxon>
        <taxon>Elysia</taxon>
    </lineage>
</organism>
<comment type="caution">
    <text evidence="7">The sequence shown here is derived from an EMBL/GenBank/DDBJ whole genome shotgun (WGS) entry which is preliminary data.</text>
</comment>
<evidence type="ECO:0000256" key="1">
    <source>
        <dbReference type="ARBA" id="ARBA00004714"/>
    </source>
</evidence>
<dbReference type="AlphaFoldDB" id="A0AAV4FAS8"/>
<evidence type="ECO:0000313" key="8">
    <source>
        <dbReference type="Proteomes" id="UP000762676"/>
    </source>
</evidence>
<protein>
    <recommendedName>
        <fullName evidence="3">fructose-bisphosphate aldolase</fullName>
        <ecNumber evidence="3">4.1.2.13</ecNumber>
    </recommendedName>
</protein>
<name>A0AAV4FAS8_9GAST</name>
<evidence type="ECO:0000256" key="5">
    <source>
        <dbReference type="ARBA" id="ARBA00023239"/>
    </source>
</evidence>
<dbReference type="GO" id="GO:0004332">
    <property type="term" value="F:fructose-bisphosphate aldolase activity"/>
    <property type="evidence" value="ECO:0007669"/>
    <property type="project" value="UniProtKB-EC"/>
</dbReference>
<dbReference type="InterPro" id="IPR013785">
    <property type="entry name" value="Aldolase_TIM"/>
</dbReference>
<evidence type="ECO:0000256" key="6">
    <source>
        <dbReference type="SAM" id="MobiDB-lite"/>
    </source>
</evidence>
<feature type="region of interest" description="Disordered" evidence="6">
    <location>
        <begin position="1"/>
        <end position="21"/>
    </location>
</feature>
<dbReference type="SUPFAM" id="SSF51569">
    <property type="entry name" value="Aldolase"/>
    <property type="match status" value="1"/>
</dbReference>
<dbReference type="GO" id="GO:0006096">
    <property type="term" value="P:glycolytic process"/>
    <property type="evidence" value="ECO:0007669"/>
    <property type="project" value="UniProtKB-KW"/>
</dbReference>
<evidence type="ECO:0000256" key="2">
    <source>
        <dbReference type="ARBA" id="ARBA00010387"/>
    </source>
</evidence>
<dbReference type="EC" id="4.1.2.13" evidence="3"/>
<keyword evidence="8" id="KW-1185">Reference proteome</keyword>